<evidence type="ECO:0000256" key="1">
    <source>
        <dbReference type="ARBA" id="ARBA00004613"/>
    </source>
</evidence>
<evidence type="ECO:0000256" key="2">
    <source>
        <dbReference type="ARBA" id="ARBA00008234"/>
    </source>
</evidence>
<feature type="disulfide bond" evidence="14">
    <location>
        <begin position="226"/>
        <end position="249"/>
    </location>
</feature>
<dbReference type="InterPro" id="IPR041805">
    <property type="entry name" value="ASMase/PPN1_MPP"/>
</dbReference>
<reference evidence="17 18" key="1">
    <citation type="submission" date="2020-04" db="EMBL/GenBank/DDBJ databases">
        <authorList>
            <person name="Alioto T."/>
            <person name="Alioto T."/>
            <person name="Gomez Garrido J."/>
        </authorList>
    </citation>
    <scope>NUCLEOTIDE SEQUENCE [LARGE SCALE GENOMIC DNA]</scope>
</reference>
<dbReference type="Gene3D" id="1.10.225.10">
    <property type="entry name" value="Saposin-like"/>
    <property type="match status" value="1"/>
</dbReference>
<keyword evidence="8 14" id="KW-1015">Disulfide bond</keyword>
<dbReference type="GO" id="GO:0016020">
    <property type="term" value="C:membrane"/>
    <property type="evidence" value="ECO:0007669"/>
    <property type="project" value="GOC"/>
</dbReference>
<keyword evidence="4 13" id="KW-0479">Metal-binding</keyword>
<dbReference type="GO" id="GO:0006685">
    <property type="term" value="P:sphingomyelin catabolic process"/>
    <property type="evidence" value="ECO:0007669"/>
    <property type="project" value="UniProtKB-UniRule"/>
</dbReference>
<dbReference type="Gene3D" id="3.60.21.10">
    <property type="match status" value="1"/>
</dbReference>
<feature type="binding site" evidence="13">
    <location>
        <position position="426"/>
    </location>
    <ligand>
        <name>Zn(2+)</name>
        <dbReference type="ChEBI" id="CHEBI:29105"/>
        <label>2</label>
    </ligand>
</feature>
<feature type="binding site" evidence="13">
    <location>
        <position position="317"/>
    </location>
    <ligand>
        <name>Zn(2+)</name>
        <dbReference type="ChEBI" id="CHEBI:29105"/>
        <label>2</label>
    </ligand>
</feature>
<feature type="binding site" evidence="13">
    <location>
        <position position="278"/>
    </location>
    <ligand>
        <name>Zn(2+)</name>
        <dbReference type="ChEBI" id="CHEBI:29105"/>
        <label>2</label>
    </ligand>
</feature>
<evidence type="ECO:0000256" key="6">
    <source>
        <dbReference type="ARBA" id="ARBA00022801"/>
    </source>
</evidence>
<comment type="subcellular location">
    <subcellularLocation>
        <location evidence="1">Secreted</location>
    </subcellularLocation>
</comment>
<accession>A0A8S1C2I6</accession>
<dbReference type="OrthoDB" id="282973at2759"/>
<dbReference type="PANTHER" id="PTHR10340:SF29">
    <property type="entry name" value="SPHINGOMYELIN PHOSPHODIESTERASE"/>
    <property type="match status" value="1"/>
</dbReference>
<feature type="disulfide bond" evidence="14">
    <location>
        <begin position="87"/>
        <end position="163"/>
    </location>
</feature>
<evidence type="ECO:0000256" key="8">
    <source>
        <dbReference type="ARBA" id="ARBA00023157"/>
    </source>
</evidence>
<dbReference type="Pfam" id="PF00149">
    <property type="entry name" value="Metallophos"/>
    <property type="match status" value="1"/>
</dbReference>
<dbReference type="InterPro" id="IPR045473">
    <property type="entry name" value="ASM_C"/>
</dbReference>
<keyword evidence="7 13" id="KW-0862">Zinc</keyword>
<dbReference type="PROSITE" id="PS50015">
    <property type="entry name" value="SAP_B"/>
    <property type="match status" value="1"/>
</dbReference>
<proteinExistence type="inferred from homology"/>
<gene>
    <name evidence="17" type="ORF">CLODIP_2_CD08868</name>
</gene>
<feature type="chain" id="PRO_5035897767" description="Sphingomyelin phosphodiesterase" evidence="15">
    <location>
        <begin position="20"/>
        <end position="620"/>
    </location>
</feature>
<keyword evidence="6 12" id="KW-0378">Hydrolase</keyword>
<keyword evidence="10 12" id="KW-0326">Glycosidase</keyword>
<feature type="binding site" evidence="13">
    <location>
        <position position="278"/>
    </location>
    <ligand>
        <name>Zn(2+)</name>
        <dbReference type="ChEBI" id="CHEBI:29105"/>
        <label>1</label>
    </ligand>
</feature>
<evidence type="ECO:0000313" key="17">
    <source>
        <dbReference type="EMBL" id="CAB3360245.1"/>
    </source>
</evidence>
<evidence type="ECO:0000256" key="10">
    <source>
        <dbReference type="ARBA" id="ARBA00023295"/>
    </source>
</evidence>
<evidence type="ECO:0000256" key="12">
    <source>
        <dbReference type="PIRNR" id="PIRNR000948"/>
    </source>
</evidence>
<dbReference type="InterPro" id="IPR004843">
    <property type="entry name" value="Calcineurin-like_PHP"/>
</dbReference>
<dbReference type="GO" id="GO:0016798">
    <property type="term" value="F:hydrolase activity, acting on glycosyl bonds"/>
    <property type="evidence" value="ECO:0007669"/>
    <property type="project" value="UniProtKB-KW"/>
</dbReference>
<dbReference type="GO" id="GO:0005764">
    <property type="term" value="C:lysosome"/>
    <property type="evidence" value="ECO:0007669"/>
    <property type="project" value="TreeGrafter"/>
</dbReference>
<comment type="similarity">
    <text evidence="2 12">Belongs to the acid sphingomyelinase family.</text>
</comment>
<dbReference type="InterPro" id="IPR008139">
    <property type="entry name" value="SaposinB_dom"/>
</dbReference>
<evidence type="ECO:0000256" key="14">
    <source>
        <dbReference type="PIRSR" id="PIRSR000948-2"/>
    </source>
</evidence>
<feature type="disulfide bond" evidence="14">
    <location>
        <begin position="90"/>
        <end position="155"/>
    </location>
</feature>
<dbReference type="GO" id="GO:0046513">
    <property type="term" value="P:ceramide biosynthetic process"/>
    <property type="evidence" value="ECO:0007669"/>
    <property type="project" value="TreeGrafter"/>
</dbReference>
<protein>
    <recommendedName>
        <fullName evidence="12">Sphingomyelin phosphodiesterase</fullName>
        <ecNumber evidence="12">3.1.4.12</ecNumber>
    </recommendedName>
</protein>
<dbReference type="CDD" id="cd00842">
    <property type="entry name" value="MPP_ASMase"/>
    <property type="match status" value="1"/>
</dbReference>
<keyword evidence="18" id="KW-1185">Reference proteome</keyword>
<feature type="disulfide bond" evidence="14">
    <location>
        <begin position="220"/>
        <end position="225"/>
    </location>
</feature>
<keyword evidence="3" id="KW-0964">Secreted</keyword>
<evidence type="ECO:0000313" key="18">
    <source>
        <dbReference type="Proteomes" id="UP000494165"/>
    </source>
</evidence>
<dbReference type="PIRSF" id="PIRSF000948">
    <property type="entry name" value="Sphingomy_PDE"/>
    <property type="match status" value="1"/>
</dbReference>
<feature type="disulfide bond" evidence="14">
    <location>
        <begin position="590"/>
        <end position="594"/>
    </location>
</feature>
<comment type="function">
    <text evidence="12">Converts sphingomyelin to ceramide.</text>
</comment>
<feature type="binding site" evidence="13">
    <location>
        <position position="205"/>
    </location>
    <ligand>
        <name>Zn(2+)</name>
        <dbReference type="ChEBI" id="CHEBI:29105"/>
        <label>1</label>
    </ligand>
</feature>
<dbReference type="InterPro" id="IPR011001">
    <property type="entry name" value="Saposin-like"/>
</dbReference>
<dbReference type="SMART" id="SM00741">
    <property type="entry name" value="SapB"/>
    <property type="match status" value="1"/>
</dbReference>
<dbReference type="EC" id="3.1.4.12" evidence="12"/>
<feature type="domain" description="Saposin B-type" evidence="16">
    <location>
        <begin position="83"/>
        <end position="167"/>
    </location>
</feature>
<evidence type="ECO:0000256" key="15">
    <source>
        <dbReference type="SAM" id="SignalP"/>
    </source>
</evidence>
<feature type="disulfide bond" evidence="14">
    <location>
        <begin position="118"/>
        <end position="129"/>
    </location>
</feature>
<feature type="signal peptide" evidence="15">
    <location>
        <begin position="1"/>
        <end position="19"/>
    </location>
</feature>
<dbReference type="Pfam" id="PF19272">
    <property type="entry name" value="ASMase_C"/>
    <property type="match status" value="1"/>
</dbReference>
<dbReference type="GO" id="GO:0005615">
    <property type="term" value="C:extracellular space"/>
    <property type="evidence" value="ECO:0007669"/>
    <property type="project" value="TreeGrafter"/>
</dbReference>
<evidence type="ECO:0000256" key="9">
    <source>
        <dbReference type="ARBA" id="ARBA00023180"/>
    </source>
</evidence>
<feature type="disulfide bond" evidence="14">
    <location>
        <begin position="386"/>
        <end position="434"/>
    </location>
</feature>
<dbReference type="AlphaFoldDB" id="A0A8S1C2I6"/>
<evidence type="ECO:0000259" key="16">
    <source>
        <dbReference type="PROSITE" id="PS50015"/>
    </source>
</evidence>
<comment type="cofactor">
    <cofactor evidence="13">
        <name>Zn(2+)</name>
        <dbReference type="ChEBI" id="CHEBI:29105"/>
    </cofactor>
    <text evidence="13">Binds 2 Zn(2+) ions per subunit.</text>
</comment>
<comment type="catalytic activity">
    <reaction evidence="11">
        <text>a sphingomyelin + H2O = phosphocholine + an N-acylsphing-4-enine + H(+)</text>
        <dbReference type="Rhea" id="RHEA:19253"/>
        <dbReference type="ChEBI" id="CHEBI:15377"/>
        <dbReference type="ChEBI" id="CHEBI:15378"/>
        <dbReference type="ChEBI" id="CHEBI:17636"/>
        <dbReference type="ChEBI" id="CHEBI:52639"/>
        <dbReference type="ChEBI" id="CHEBI:295975"/>
        <dbReference type="EC" id="3.1.4.12"/>
    </reaction>
    <physiologicalReaction direction="left-to-right" evidence="11">
        <dbReference type="Rhea" id="RHEA:19254"/>
    </physiologicalReaction>
</comment>
<dbReference type="GO" id="GO:0061750">
    <property type="term" value="F:acid sphingomyelin phosphodiesterase activity"/>
    <property type="evidence" value="ECO:0007669"/>
    <property type="project" value="TreeGrafter"/>
</dbReference>
<name>A0A8S1C2I6_9INSE</name>
<feature type="binding site" evidence="13">
    <location>
        <position position="207"/>
    </location>
    <ligand>
        <name>Zn(2+)</name>
        <dbReference type="ChEBI" id="CHEBI:29105"/>
        <label>1</label>
    </ligand>
</feature>
<dbReference type="Proteomes" id="UP000494165">
    <property type="component" value="Unassembled WGS sequence"/>
</dbReference>
<dbReference type="InterPro" id="IPR029052">
    <property type="entry name" value="Metallo-depent_PP-like"/>
</dbReference>
<comment type="caution">
    <text evidence="17">The sequence shown here is derived from an EMBL/GenBank/DDBJ whole genome shotgun (WGS) entry which is preliminary data.</text>
</comment>
<keyword evidence="5 15" id="KW-0732">Signal</keyword>
<sequence length="620" mass="70310">MLIQVLCVLGLVVVSTSNALNEGHILDKIELFAQDYDDYFLTGRKSAKLEEALNLISLRTMWKGASPKFDPSFLDLISPEEREPITCLICDTLVNQVLGWIEAGETREQLVERVVTICLDLNIQKENVCRGLIESNIDIVLFIVANREVRAADVCGMAMFPSCPLDNPAFNWTVDISSAGPKPPITIPELPPEGSPTFKVLHISDLHLDLLYAPGSNAECDEPTCCRADQGLPANESAASGYWGDYRDCDTPWHSFVNMLEHIRDTHPDISYVIFTGDTPDHVVWQTSVEYNTELFTSAFREMARVFSVPVYPIFGNHEPHPLNQFVEQDISIPDNVSSRWLYETARDSWSQWLPPDTHNDILSGGFYATQASDELWIIGINNNFCYNYNFWTLYENEDPGGQLKWLADLLTALESQGRKAHILGHIPPGGGSCVNTWGKEFKKILDRFESTVTAQFNGHSHSDQFFVYYDPEDLSRPSGVAFLSGSMTPYSDKNPEYRVYTIEGSYPGSQYRVLDHENWYYNLTEANENGPDVLPNWRKLYTFNEEFGTKALNPTELDLLIKRMISDPTLIEKYHRFHASMADPSLGICDEACQRGYICRMVETLEGDLRKCEELWPPQ</sequence>
<dbReference type="InterPro" id="IPR011160">
    <property type="entry name" value="Sphingomy_PDE"/>
</dbReference>
<dbReference type="SUPFAM" id="SSF47862">
    <property type="entry name" value="Saposin"/>
    <property type="match status" value="1"/>
</dbReference>
<dbReference type="PANTHER" id="PTHR10340">
    <property type="entry name" value="SPHINGOMYELIN PHOSPHODIESTERASE"/>
    <property type="match status" value="1"/>
</dbReference>
<feature type="binding site" evidence="13">
    <location>
        <position position="460"/>
    </location>
    <ligand>
        <name>Zn(2+)</name>
        <dbReference type="ChEBI" id="CHEBI:29105"/>
        <label>2</label>
    </ligand>
</feature>
<evidence type="ECO:0000256" key="13">
    <source>
        <dbReference type="PIRSR" id="PIRSR000948-1"/>
    </source>
</evidence>
<evidence type="ECO:0000256" key="3">
    <source>
        <dbReference type="ARBA" id="ARBA00022525"/>
    </source>
</evidence>
<dbReference type="SUPFAM" id="SSF56300">
    <property type="entry name" value="Metallo-dependent phosphatases"/>
    <property type="match status" value="1"/>
</dbReference>
<organism evidence="17 18">
    <name type="scientific">Cloeon dipterum</name>
    <dbReference type="NCBI Taxonomy" id="197152"/>
    <lineage>
        <taxon>Eukaryota</taxon>
        <taxon>Metazoa</taxon>
        <taxon>Ecdysozoa</taxon>
        <taxon>Arthropoda</taxon>
        <taxon>Hexapoda</taxon>
        <taxon>Insecta</taxon>
        <taxon>Pterygota</taxon>
        <taxon>Palaeoptera</taxon>
        <taxon>Ephemeroptera</taxon>
        <taxon>Pisciforma</taxon>
        <taxon>Baetidae</taxon>
        <taxon>Cloeon</taxon>
    </lineage>
</organism>
<feature type="binding site" evidence="13">
    <location>
        <position position="462"/>
    </location>
    <ligand>
        <name>Zn(2+)</name>
        <dbReference type="ChEBI" id="CHEBI:29105"/>
        <label>1</label>
    </ligand>
</feature>
<evidence type="ECO:0000256" key="4">
    <source>
        <dbReference type="ARBA" id="ARBA00022723"/>
    </source>
</evidence>
<evidence type="ECO:0000256" key="5">
    <source>
        <dbReference type="ARBA" id="ARBA00022729"/>
    </source>
</evidence>
<dbReference type="EMBL" id="CADEPI010000003">
    <property type="protein sequence ID" value="CAB3360245.1"/>
    <property type="molecule type" value="Genomic_DNA"/>
</dbReference>
<evidence type="ECO:0000256" key="7">
    <source>
        <dbReference type="ARBA" id="ARBA00022833"/>
    </source>
</evidence>
<dbReference type="GO" id="GO:0046872">
    <property type="term" value="F:metal ion binding"/>
    <property type="evidence" value="ECO:0007669"/>
    <property type="project" value="UniProtKB-KW"/>
</dbReference>
<evidence type="ECO:0000256" key="11">
    <source>
        <dbReference type="ARBA" id="ARBA00047268"/>
    </source>
</evidence>
<keyword evidence="9" id="KW-0325">Glycoprotein</keyword>